<comment type="caution">
    <text evidence="2">The sequence shown here is derived from an EMBL/GenBank/DDBJ whole genome shotgun (WGS) entry which is preliminary data.</text>
</comment>
<dbReference type="Proteomes" id="UP000188268">
    <property type="component" value="Unassembled WGS sequence"/>
</dbReference>
<gene>
    <name evidence="2" type="ORF">CCACVL1_24501</name>
</gene>
<sequence length="42" mass="4392">MAQLSLTAVRFTVDSNTSHIQPRGSGNNSTRAVISSISSKTA</sequence>
<name>A0A1R3GPL5_COCAP</name>
<keyword evidence="3" id="KW-1185">Reference proteome</keyword>
<dbReference type="EMBL" id="AWWV01013809">
    <property type="protein sequence ID" value="OMO59977.1"/>
    <property type="molecule type" value="Genomic_DNA"/>
</dbReference>
<accession>A0A1R3GPL5</accession>
<feature type="region of interest" description="Disordered" evidence="1">
    <location>
        <begin position="17"/>
        <end position="42"/>
    </location>
</feature>
<evidence type="ECO:0000313" key="2">
    <source>
        <dbReference type="EMBL" id="OMO59977.1"/>
    </source>
</evidence>
<dbReference type="AlphaFoldDB" id="A0A1R3GPL5"/>
<dbReference type="Gramene" id="OMO59977">
    <property type="protein sequence ID" value="OMO59977"/>
    <property type="gene ID" value="CCACVL1_24501"/>
</dbReference>
<evidence type="ECO:0000256" key="1">
    <source>
        <dbReference type="SAM" id="MobiDB-lite"/>
    </source>
</evidence>
<evidence type="ECO:0000313" key="3">
    <source>
        <dbReference type="Proteomes" id="UP000188268"/>
    </source>
</evidence>
<reference evidence="2 3" key="1">
    <citation type="submission" date="2013-09" db="EMBL/GenBank/DDBJ databases">
        <title>Corchorus capsularis genome sequencing.</title>
        <authorList>
            <person name="Alam M."/>
            <person name="Haque M.S."/>
            <person name="Islam M.S."/>
            <person name="Emdad E.M."/>
            <person name="Islam M.M."/>
            <person name="Ahmed B."/>
            <person name="Halim A."/>
            <person name="Hossen Q.M.M."/>
            <person name="Hossain M.Z."/>
            <person name="Ahmed R."/>
            <person name="Khan M.M."/>
            <person name="Islam R."/>
            <person name="Rashid M.M."/>
            <person name="Khan S.A."/>
            <person name="Rahman M.S."/>
            <person name="Alam M."/>
        </authorList>
    </citation>
    <scope>NUCLEOTIDE SEQUENCE [LARGE SCALE GENOMIC DNA]</scope>
    <source>
        <strain evidence="3">cv. CVL-1</strain>
        <tissue evidence="2">Whole seedling</tissue>
    </source>
</reference>
<protein>
    <submittedName>
        <fullName evidence="2">Uncharacterized protein</fullName>
    </submittedName>
</protein>
<proteinExistence type="predicted"/>
<organism evidence="2 3">
    <name type="scientific">Corchorus capsularis</name>
    <name type="common">Jute</name>
    <dbReference type="NCBI Taxonomy" id="210143"/>
    <lineage>
        <taxon>Eukaryota</taxon>
        <taxon>Viridiplantae</taxon>
        <taxon>Streptophyta</taxon>
        <taxon>Embryophyta</taxon>
        <taxon>Tracheophyta</taxon>
        <taxon>Spermatophyta</taxon>
        <taxon>Magnoliopsida</taxon>
        <taxon>eudicotyledons</taxon>
        <taxon>Gunneridae</taxon>
        <taxon>Pentapetalae</taxon>
        <taxon>rosids</taxon>
        <taxon>malvids</taxon>
        <taxon>Malvales</taxon>
        <taxon>Malvaceae</taxon>
        <taxon>Grewioideae</taxon>
        <taxon>Apeibeae</taxon>
        <taxon>Corchorus</taxon>
    </lineage>
</organism>